<dbReference type="AlphaFoldDB" id="A0A5R8KEN8"/>
<dbReference type="GO" id="GO:0016491">
    <property type="term" value="F:oxidoreductase activity"/>
    <property type="evidence" value="ECO:0007669"/>
    <property type="project" value="InterPro"/>
</dbReference>
<gene>
    <name evidence="5" type="ORF">FEM03_10440</name>
</gene>
<comment type="function">
    <text evidence="1">Probable oxidoreductase that may play a role as regulator of mitochondrial function.</text>
</comment>
<evidence type="ECO:0000256" key="3">
    <source>
        <dbReference type="ARBA" id="ARBA00040298"/>
    </source>
</evidence>
<proteinExistence type="predicted"/>
<sequence>MPTAIIIGSGPNGLTAAIRLAQAGWETTVLEGSDTPGGGTRTKDLTLPGFHHDVCSAVHPMGVASPYLRSLDLESHGLKWLHPEIPLAHPITPGHAVVLYQSLSQTAAALGKDAPRYRRLFEPLVKNALDLYSDLLRPAAIPTNPLAAARFGIPAALPATLLAKYFSTPEARALFAGNAAHSVIALENPFTSAIGLMLQMSAHVGGWPIPKGGSQSITKALIKILKSLNGKIQLNTPVTKFTDLPDADAYLFDISPKNLAKICADSLPKRYLGKLNRYRHGPGVFKIDYALNAPIPWRNEACRKAGTVHVGGTIDEVAASERAAWEGKPSEHPFLLVAQPTITDPGRAPKDQHIAWTYCHVPNGCTRDMRPAIEAQIERFAPGFRDTILDAHVLNTEHMEHYNPNYIGGDVVGGVTDWRQLLTRPVSLIDPYATPNPKIFLCSASTPPGGGVHGMCGYWAAECVIKKNSNVAA</sequence>
<dbReference type="OrthoDB" id="9814556at2"/>
<name>A0A5R8KEN8_9BACT</name>
<dbReference type="Proteomes" id="UP000306196">
    <property type="component" value="Unassembled WGS sequence"/>
</dbReference>
<dbReference type="Pfam" id="PF01593">
    <property type="entry name" value="Amino_oxidase"/>
    <property type="match status" value="1"/>
</dbReference>
<dbReference type="PANTHER" id="PTHR10668">
    <property type="entry name" value="PHYTOENE DEHYDROGENASE"/>
    <property type="match status" value="1"/>
</dbReference>
<organism evidence="5 6">
    <name type="scientific">Phragmitibacter flavus</name>
    <dbReference type="NCBI Taxonomy" id="2576071"/>
    <lineage>
        <taxon>Bacteria</taxon>
        <taxon>Pseudomonadati</taxon>
        <taxon>Verrucomicrobiota</taxon>
        <taxon>Verrucomicrobiia</taxon>
        <taxon>Verrucomicrobiales</taxon>
        <taxon>Verrucomicrobiaceae</taxon>
        <taxon>Phragmitibacter</taxon>
    </lineage>
</organism>
<dbReference type="PANTHER" id="PTHR10668:SF105">
    <property type="entry name" value="DEHYDROGENASE-RELATED"/>
    <property type="match status" value="1"/>
</dbReference>
<evidence type="ECO:0000256" key="1">
    <source>
        <dbReference type="ARBA" id="ARBA00037217"/>
    </source>
</evidence>
<dbReference type="EMBL" id="VAUV01000007">
    <property type="protein sequence ID" value="TLD70721.1"/>
    <property type="molecule type" value="Genomic_DNA"/>
</dbReference>
<accession>A0A5R8KEN8</accession>
<dbReference type="InterPro" id="IPR036188">
    <property type="entry name" value="FAD/NAD-bd_sf"/>
</dbReference>
<dbReference type="SUPFAM" id="SSF51905">
    <property type="entry name" value="FAD/NAD(P)-binding domain"/>
    <property type="match status" value="1"/>
</dbReference>
<dbReference type="RefSeq" id="WP_138086192.1">
    <property type="nucleotide sequence ID" value="NZ_VAUV01000007.1"/>
</dbReference>
<keyword evidence="6" id="KW-1185">Reference proteome</keyword>
<protein>
    <recommendedName>
        <fullName evidence="3">Pyridine nucleotide-disulfide oxidoreductase domain-containing protein 2</fullName>
    </recommendedName>
</protein>
<reference evidence="5 6" key="1">
    <citation type="submission" date="2019-05" db="EMBL/GenBank/DDBJ databases">
        <title>Verrucobacter flavum gen. nov., sp. nov. a new member of the family Verrucomicrobiaceae.</title>
        <authorList>
            <person name="Szuroczki S."/>
            <person name="Abbaszade G."/>
            <person name="Szabo A."/>
            <person name="Felfoldi T."/>
            <person name="Schumann P."/>
            <person name="Boka K."/>
            <person name="Keki Z."/>
            <person name="Toumi M."/>
            <person name="Toth E."/>
        </authorList>
    </citation>
    <scope>NUCLEOTIDE SEQUENCE [LARGE SCALE GENOMIC DNA]</scope>
    <source>
        <strain evidence="5 6">MG-N-17</strain>
    </source>
</reference>
<evidence type="ECO:0000259" key="4">
    <source>
        <dbReference type="Pfam" id="PF01593"/>
    </source>
</evidence>
<evidence type="ECO:0000313" key="6">
    <source>
        <dbReference type="Proteomes" id="UP000306196"/>
    </source>
</evidence>
<feature type="domain" description="Amine oxidase" evidence="4">
    <location>
        <begin position="13"/>
        <end position="248"/>
    </location>
</feature>
<dbReference type="Gene3D" id="3.50.50.60">
    <property type="entry name" value="FAD/NAD(P)-binding domain"/>
    <property type="match status" value="2"/>
</dbReference>
<evidence type="ECO:0000313" key="5">
    <source>
        <dbReference type="EMBL" id="TLD70721.1"/>
    </source>
</evidence>
<evidence type="ECO:0000256" key="2">
    <source>
        <dbReference type="ARBA" id="ARBA00038825"/>
    </source>
</evidence>
<comment type="caution">
    <text evidence="5">The sequence shown here is derived from an EMBL/GenBank/DDBJ whole genome shotgun (WGS) entry which is preliminary data.</text>
</comment>
<comment type="subunit">
    <text evidence="2">Interacts with COX5B; this interaction may contribute to localize PYROXD2 to the inner face of the inner mitochondrial membrane.</text>
</comment>
<dbReference type="InterPro" id="IPR002937">
    <property type="entry name" value="Amino_oxidase"/>
</dbReference>